<sequence length="546" mass="63703">MIKKLNFIFLVLIIILVYSLNSAAYFKPEVYRSSLLKIRAAERSLNNLDKKMNRAKSDFKIFYQSEIDDELKKIDAYYQQLQQAYKNNNDFEVDRISKIIIRFSNQLLLKTTESKPVQLRGFWLDSGTFAKTGGRSGVQKLLNQAQKANFNVIFPETFYKGMSVIADNELFFQDPRFKNWKEDPLKVLIEEAAARNMEVHPWVWVFNENTAGKPGRILENNPDWANKNKEGEVVSYHNSTWLSPAREDVREFLQKRYAYLVKNYNIDGINLDYIRFPEEYRGSFGYDQISVEKFKEKTGLDPFTIKSGSAEFSIWNQYREDLITQMVKETTKQLRLIDPNLKISADVIPGREEARYRALQNWSLWLKNDYLDFVLPMTYTENLFSELRSWIKEDRSQIKKPLYAGVSVFKLSSEQLIAQIEEINQINPNGVSLFAAAHLTEGDYQRLAQGVFSVPALLPDKNKRESLAKMQDFILKRLNIIKEAEAIETDDLIKIRTFLNQICSKATKADFNFLDYVEKNNLNLSEKVTGVLEKDFNYLKDIINLY</sequence>
<dbReference type="RefSeq" id="WP_076545352.1">
    <property type="nucleotide sequence ID" value="NZ_FTNC01000014.1"/>
</dbReference>
<dbReference type="AlphaFoldDB" id="A0A1N6YGG3"/>
<name>A0A1N6YGG3_9FIRM</name>
<evidence type="ECO:0000313" key="3">
    <source>
        <dbReference type="EMBL" id="SIR13599.1"/>
    </source>
</evidence>
<keyword evidence="4" id="KW-1185">Reference proteome</keyword>
<organism evidence="3 4">
    <name type="scientific">Halanaerobium kushneri</name>
    <dbReference type="NCBI Taxonomy" id="56779"/>
    <lineage>
        <taxon>Bacteria</taxon>
        <taxon>Bacillati</taxon>
        <taxon>Bacillota</taxon>
        <taxon>Clostridia</taxon>
        <taxon>Halanaerobiales</taxon>
        <taxon>Halanaerobiaceae</taxon>
        <taxon>Halanaerobium</taxon>
    </lineage>
</organism>
<proteinExistence type="predicted"/>
<dbReference type="Proteomes" id="UP000185669">
    <property type="component" value="Unassembled WGS sequence"/>
</dbReference>
<dbReference type="EMBL" id="FTNC01000014">
    <property type="protein sequence ID" value="SIR13599.1"/>
    <property type="molecule type" value="Genomic_DNA"/>
</dbReference>
<keyword evidence="3" id="KW-0449">Lipoprotein</keyword>
<reference evidence="4" key="1">
    <citation type="submission" date="2017-01" db="EMBL/GenBank/DDBJ databases">
        <authorList>
            <person name="Varghese N."/>
            <person name="Submissions S."/>
        </authorList>
    </citation>
    <scope>NUCLEOTIDE SEQUENCE [LARGE SCALE GENOMIC DNA]</scope>
    <source>
        <strain evidence="4">ATCC 700103</strain>
    </source>
</reference>
<dbReference type="STRING" id="56779.SAMN05421834_11447"/>
<accession>A0A1N6YGG3</accession>
<dbReference type="InterPro" id="IPR017853">
    <property type="entry name" value="GH"/>
</dbReference>
<keyword evidence="1" id="KW-0732">Signal</keyword>
<evidence type="ECO:0000256" key="1">
    <source>
        <dbReference type="ARBA" id="ARBA00022729"/>
    </source>
</evidence>
<dbReference type="PANTHER" id="PTHR43405">
    <property type="entry name" value="GLYCOSYL HYDROLASE DIGH"/>
    <property type="match status" value="1"/>
</dbReference>
<dbReference type="OrthoDB" id="9760892at2"/>
<dbReference type="Gene3D" id="3.20.20.80">
    <property type="entry name" value="Glycosidases"/>
    <property type="match status" value="1"/>
</dbReference>
<dbReference type="InterPro" id="IPR052177">
    <property type="entry name" value="Divisome_Glycosyl_Hydrolase"/>
</dbReference>
<evidence type="ECO:0000313" key="4">
    <source>
        <dbReference type="Proteomes" id="UP000185669"/>
    </source>
</evidence>
<gene>
    <name evidence="3" type="ORF">SAMN05421834_11447</name>
</gene>
<protein>
    <submittedName>
        <fullName evidence="3">Uncharacterized lipoprotein YddW, UPF0748 family</fullName>
    </submittedName>
</protein>
<evidence type="ECO:0000259" key="2">
    <source>
        <dbReference type="Pfam" id="PF02638"/>
    </source>
</evidence>
<dbReference type="Pfam" id="PF02638">
    <property type="entry name" value="GHL10"/>
    <property type="match status" value="1"/>
</dbReference>
<dbReference type="InterPro" id="IPR003790">
    <property type="entry name" value="GHL10"/>
</dbReference>
<dbReference type="SUPFAM" id="SSF51445">
    <property type="entry name" value="(Trans)glycosidases"/>
    <property type="match status" value="1"/>
</dbReference>
<feature type="domain" description="Glycosyl hydrolase-like 10" evidence="2">
    <location>
        <begin position="119"/>
        <end position="384"/>
    </location>
</feature>
<dbReference type="PANTHER" id="PTHR43405:SF1">
    <property type="entry name" value="GLYCOSYL HYDROLASE DIGH"/>
    <property type="match status" value="1"/>
</dbReference>